<dbReference type="InterPro" id="IPR049220">
    <property type="entry name" value="DUF6868"/>
</dbReference>
<proteinExistence type="predicted"/>
<feature type="transmembrane region" description="Helical" evidence="1">
    <location>
        <begin position="12"/>
        <end position="32"/>
    </location>
</feature>
<name>Q1YU75_9GAMM</name>
<organism evidence="3 4">
    <name type="scientific">gamma proteobacterium HTCC2207</name>
    <dbReference type="NCBI Taxonomy" id="314287"/>
    <lineage>
        <taxon>Bacteria</taxon>
        <taxon>Pseudomonadati</taxon>
        <taxon>Pseudomonadota</taxon>
        <taxon>Gammaproteobacteria</taxon>
        <taxon>Cellvibrionales</taxon>
        <taxon>Porticoccaceae</taxon>
        <taxon>SAR92 clade</taxon>
    </lineage>
</organism>
<dbReference type="Proteomes" id="UP000005555">
    <property type="component" value="Unassembled WGS sequence"/>
</dbReference>
<dbReference type="STRING" id="314287.GB2207_10241"/>
<dbReference type="OrthoDB" id="5918912at2"/>
<dbReference type="Pfam" id="PF21742">
    <property type="entry name" value="DUF6868"/>
    <property type="match status" value="1"/>
</dbReference>
<sequence length="82" mass="9255">MFTVSQLTELLGWASILNIGMLIFASIALVTMKSTITSMHSKMFAIPEQELALIYFKYLANYKMLSLIFIVAPYIALKIIGY</sequence>
<keyword evidence="1" id="KW-0472">Membrane</keyword>
<keyword evidence="1" id="KW-0812">Transmembrane</keyword>
<dbReference type="EMBL" id="AAPI01000001">
    <property type="protein sequence ID" value="EAS48183.1"/>
    <property type="molecule type" value="Genomic_DNA"/>
</dbReference>
<protein>
    <recommendedName>
        <fullName evidence="2">DUF6868 domain-containing protein</fullName>
    </recommendedName>
</protein>
<dbReference type="eggNOG" id="ENOG5033CK7">
    <property type="taxonomic scope" value="Bacteria"/>
</dbReference>
<feature type="transmembrane region" description="Helical" evidence="1">
    <location>
        <begin position="53"/>
        <end position="76"/>
    </location>
</feature>
<evidence type="ECO:0000259" key="2">
    <source>
        <dbReference type="Pfam" id="PF21742"/>
    </source>
</evidence>
<evidence type="ECO:0000256" key="1">
    <source>
        <dbReference type="SAM" id="Phobius"/>
    </source>
</evidence>
<evidence type="ECO:0000313" key="4">
    <source>
        <dbReference type="Proteomes" id="UP000005555"/>
    </source>
</evidence>
<evidence type="ECO:0000313" key="3">
    <source>
        <dbReference type="EMBL" id="EAS48183.1"/>
    </source>
</evidence>
<keyword evidence="4" id="KW-1185">Reference proteome</keyword>
<feature type="domain" description="DUF6868" evidence="2">
    <location>
        <begin position="3"/>
        <end position="80"/>
    </location>
</feature>
<reference evidence="3 4" key="1">
    <citation type="submission" date="2006-03" db="EMBL/GenBank/DDBJ databases">
        <authorList>
            <person name="Giovannoni S.J."/>
            <person name="Cho J.-C."/>
            <person name="Ferriera S."/>
            <person name="Johnson J."/>
            <person name="Kravitz S."/>
            <person name="Halpern A."/>
            <person name="Remington K."/>
            <person name="Beeson K."/>
            <person name="Tran B."/>
            <person name="Rogers Y.-H."/>
            <person name="Friedman R."/>
            <person name="Venter J.C."/>
        </authorList>
    </citation>
    <scope>NUCLEOTIDE SEQUENCE [LARGE SCALE GENOMIC DNA]</scope>
    <source>
        <strain evidence="3 4">HTCC2207</strain>
    </source>
</reference>
<dbReference type="HOGENOM" id="CLU_180528_0_0_6"/>
<keyword evidence="1" id="KW-1133">Transmembrane helix</keyword>
<accession>Q1YU75</accession>
<gene>
    <name evidence="3" type="ORF">GB2207_10241</name>
</gene>
<comment type="caution">
    <text evidence="3">The sequence shown here is derived from an EMBL/GenBank/DDBJ whole genome shotgun (WGS) entry which is preliminary data.</text>
</comment>
<dbReference type="AlphaFoldDB" id="Q1YU75"/>